<evidence type="ECO:0000313" key="4">
    <source>
        <dbReference type="Proteomes" id="UP001595767"/>
    </source>
</evidence>
<dbReference type="Gene3D" id="3.30.530.20">
    <property type="match status" value="1"/>
</dbReference>
<dbReference type="Pfam" id="PF08327">
    <property type="entry name" value="AHSA1"/>
    <property type="match status" value="1"/>
</dbReference>
<feature type="domain" description="Activator of Hsp90 ATPase homologue 1/2-like C-terminal" evidence="2">
    <location>
        <begin position="11"/>
        <end position="151"/>
    </location>
</feature>
<evidence type="ECO:0000256" key="1">
    <source>
        <dbReference type="ARBA" id="ARBA00006817"/>
    </source>
</evidence>
<dbReference type="EMBL" id="JBHSBA010000001">
    <property type="protein sequence ID" value="MFC4123303.1"/>
    <property type="molecule type" value="Genomic_DNA"/>
</dbReference>
<dbReference type="InterPro" id="IPR023393">
    <property type="entry name" value="START-like_dom_sf"/>
</dbReference>
<dbReference type="InterPro" id="IPR013538">
    <property type="entry name" value="ASHA1/2-like_C"/>
</dbReference>
<keyword evidence="4" id="KW-1185">Reference proteome</keyword>
<comment type="similarity">
    <text evidence="1">Belongs to the AHA1 family.</text>
</comment>
<organism evidence="3 4">
    <name type="scientific">Nocardia rhizosphaerae</name>
    <dbReference type="NCBI Taxonomy" id="1691571"/>
    <lineage>
        <taxon>Bacteria</taxon>
        <taxon>Bacillati</taxon>
        <taxon>Actinomycetota</taxon>
        <taxon>Actinomycetes</taxon>
        <taxon>Mycobacteriales</taxon>
        <taxon>Nocardiaceae</taxon>
        <taxon>Nocardia</taxon>
    </lineage>
</organism>
<accession>A0ABV8KZL9</accession>
<evidence type="ECO:0000313" key="3">
    <source>
        <dbReference type="EMBL" id="MFC4123303.1"/>
    </source>
</evidence>
<evidence type="ECO:0000259" key="2">
    <source>
        <dbReference type="Pfam" id="PF08327"/>
    </source>
</evidence>
<reference evidence="4" key="1">
    <citation type="journal article" date="2019" name="Int. J. Syst. Evol. Microbiol.">
        <title>The Global Catalogue of Microorganisms (GCM) 10K type strain sequencing project: providing services to taxonomists for standard genome sequencing and annotation.</title>
        <authorList>
            <consortium name="The Broad Institute Genomics Platform"/>
            <consortium name="The Broad Institute Genome Sequencing Center for Infectious Disease"/>
            <person name="Wu L."/>
            <person name="Ma J."/>
        </authorList>
    </citation>
    <scope>NUCLEOTIDE SEQUENCE [LARGE SCALE GENOMIC DNA]</scope>
    <source>
        <strain evidence="4">CGMCC 4.7204</strain>
    </source>
</reference>
<sequence length="156" mass="16894">MATTRMGTHINAPRATVYRLLIEADAVKTWMVPDDLTSEVHRFESAEGGSFSITVTHGETTEAGGTEPQHDAYYGRFLTLIPDEQVVEVLEFVTDKPEMAGAQTITFSLFEAADGGTDLEAVHEDVPPGLSPADNEIGWRMALAKLTALAERGTVD</sequence>
<gene>
    <name evidence="3" type="ORF">ACFOW8_00010</name>
</gene>
<dbReference type="Proteomes" id="UP001595767">
    <property type="component" value="Unassembled WGS sequence"/>
</dbReference>
<proteinExistence type="inferred from homology"/>
<comment type="caution">
    <text evidence="3">The sequence shown here is derived from an EMBL/GenBank/DDBJ whole genome shotgun (WGS) entry which is preliminary data.</text>
</comment>
<protein>
    <submittedName>
        <fullName evidence="3">SRPBCC domain-containing protein</fullName>
    </submittedName>
</protein>
<name>A0ABV8KZL9_9NOCA</name>
<dbReference type="SUPFAM" id="SSF55961">
    <property type="entry name" value="Bet v1-like"/>
    <property type="match status" value="1"/>
</dbReference>
<dbReference type="RefSeq" id="WP_378543370.1">
    <property type="nucleotide sequence ID" value="NZ_JBHSBA010000001.1"/>
</dbReference>